<accession>A0A4Z2E0M2</accession>
<dbReference type="AlphaFoldDB" id="A0A4Z2E0M2"/>
<keyword evidence="2" id="KW-0732">Signal</keyword>
<evidence type="ECO:0000256" key="2">
    <source>
        <dbReference type="SAM" id="SignalP"/>
    </source>
</evidence>
<gene>
    <name evidence="3" type="ORF">EYF80_067520</name>
</gene>
<proteinExistence type="predicted"/>
<feature type="chain" id="PRO_5021262688" description="Secreted protein" evidence="2">
    <location>
        <begin position="35"/>
        <end position="88"/>
    </location>
</feature>
<keyword evidence="4" id="KW-1185">Reference proteome</keyword>
<reference evidence="3 4" key="1">
    <citation type="submission" date="2019-03" db="EMBL/GenBank/DDBJ databases">
        <title>First draft genome of Liparis tanakae, snailfish: a comprehensive survey of snailfish specific genes.</title>
        <authorList>
            <person name="Kim W."/>
            <person name="Song I."/>
            <person name="Jeong J.-H."/>
            <person name="Kim D."/>
            <person name="Kim S."/>
            <person name="Ryu S."/>
            <person name="Song J.Y."/>
            <person name="Lee S.K."/>
        </authorList>
    </citation>
    <scope>NUCLEOTIDE SEQUENCE [LARGE SCALE GENOMIC DNA]</scope>
    <source>
        <tissue evidence="3">Muscle</tissue>
    </source>
</reference>
<evidence type="ECO:0000313" key="3">
    <source>
        <dbReference type="EMBL" id="TNN22366.1"/>
    </source>
</evidence>
<dbReference type="EMBL" id="SRLO01022843">
    <property type="protein sequence ID" value="TNN22366.1"/>
    <property type="molecule type" value="Genomic_DNA"/>
</dbReference>
<name>A0A4Z2E0M2_9TELE</name>
<comment type="caution">
    <text evidence="3">The sequence shown here is derived from an EMBL/GenBank/DDBJ whole genome shotgun (WGS) entry which is preliminary data.</text>
</comment>
<feature type="compositionally biased region" description="Acidic residues" evidence="1">
    <location>
        <begin position="41"/>
        <end position="50"/>
    </location>
</feature>
<dbReference type="Proteomes" id="UP000314294">
    <property type="component" value="Unassembled WGS sequence"/>
</dbReference>
<protein>
    <recommendedName>
        <fullName evidence="5">Secreted protein</fullName>
    </recommendedName>
</protein>
<sequence>MARCRPPMFSPIQVMRMNLALLLMASPIVMRAKANRRASSEEEEEEEEEESVRAETPFTTPPRATAGDPEATPLSLMVVHCLRNVHRP</sequence>
<feature type="signal peptide" evidence="2">
    <location>
        <begin position="1"/>
        <end position="34"/>
    </location>
</feature>
<evidence type="ECO:0008006" key="5">
    <source>
        <dbReference type="Google" id="ProtNLM"/>
    </source>
</evidence>
<evidence type="ECO:0000256" key="1">
    <source>
        <dbReference type="SAM" id="MobiDB-lite"/>
    </source>
</evidence>
<evidence type="ECO:0000313" key="4">
    <source>
        <dbReference type="Proteomes" id="UP000314294"/>
    </source>
</evidence>
<organism evidence="3 4">
    <name type="scientific">Liparis tanakae</name>
    <name type="common">Tanaka's snailfish</name>
    <dbReference type="NCBI Taxonomy" id="230148"/>
    <lineage>
        <taxon>Eukaryota</taxon>
        <taxon>Metazoa</taxon>
        <taxon>Chordata</taxon>
        <taxon>Craniata</taxon>
        <taxon>Vertebrata</taxon>
        <taxon>Euteleostomi</taxon>
        <taxon>Actinopterygii</taxon>
        <taxon>Neopterygii</taxon>
        <taxon>Teleostei</taxon>
        <taxon>Neoteleostei</taxon>
        <taxon>Acanthomorphata</taxon>
        <taxon>Eupercaria</taxon>
        <taxon>Perciformes</taxon>
        <taxon>Cottioidei</taxon>
        <taxon>Cottales</taxon>
        <taxon>Liparidae</taxon>
        <taxon>Liparis</taxon>
    </lineage>
</organism>
<feature type="region of interest" description="Disordered" evidence="1">
    <location>
        <begin position="32"/>
        <end position="72"/>
    </location>
</feature>